<evidence type="ECO:0000313" key="7">
    <source>
        <dbReference type="EMBL" id="VDK82168.1"/>
    </source>
</evidence>
<feature type="compositionally biased region" description="Basic and acidic residues" evidence="5">
    <location>
        <begin position="119"/>
        <end position="130"/>
    </location>
</feature>
<reference evidence="7 8" key="1">
    <citation type="submission" date="2018-08" db="EMBL/GenBank/DDBJ databases">
        <authorList>
            <person name="Laetsch R D."/>
            <person name="Stevens L."/>
            <person name="Kumar S."/>
            <person name="Blaxter L. M."/>
        </authorList>
    </citation>
    <scope>NUCLEOTIDE SEQUENCE [LARGE SCALE GENOMIC DNA]</scope>
</reference>
<feature type="compositionally biased region" description="Acidic residues" evidence="5">
    <location>
        <begin position="155"/>
        <end position="165"/>
    </location>
</feature>
<dbReference type="InterPro" id="IPR051945">
    <property type="entry name" value="RRM_MRD1_RNA_proc_ribogen"/>
</dbReference>
<dbReference type="GO" id="GO:0003729">
    <property type="term" value="F:mRNA binding"/>
    <property type="evidence" value="ECO:0007669"/>
    <property type="project" value="TreeGrafter"/>
</dbReference>
<feature type="domain" description="RRM" evidence="6">
    <location>
        <begin position="537"/>
        <end position="606"/>
    </location>
</feature>
<dbReference type="EMBL" id="UYRX01000434">
    <property type="protein sequence ID" value="VDK82168.1"/>
    <property type="molecule type" value="Genomic_DNA"/>
</dbReference>
<proteinExistence type="predicted"/>
<evidence type="ECO:0000256" key="2">
    <source>
        <dbReference type="ARBA" id="ARBA00022884"/>
    </source>
</evidence>
<dbReference type="OMA" id="KLYCFVQ"/>
<dbReference type="GO" id="GO:0005730">
    <property type="term" value="C:nucleolus"/>
    <property type="evidence" value="ECO:0007669"/>
    <property type="project" value="TreeGrafter"/>
</dbReference>
<accession>A0A3P6US40</accession>
<name>A0A3P6US40_LITSI</name>
<organism evidence="7 8">
    <name type="scientific">Litomosoides sigmodontis</name>
    <name type="common">Filarial nematode worm</name>
    <dbReference type="NCBI Taxonomy" id="42156"/>
    <lineage>
        <taxon>Eukaryota</taxon>
        <taxon>Metazoa</taxon>
        <taxon>Ecdysozoa</taxon>
        <taxon>Nematoda</taxon>
        <taxon>Chromadorea</taxon>
        <taxon>Rhabditida</taxon>
        <taxon>Spirurina</taxon>
        <taxon>Spiruromorpha</taxon>
        <taxon>Filarioidea</taxon>
        <taxon>Onchocercidae</taxon>
        <taxon>Litomosoides</taxon>
    </lineage>
</organism>
<feature type="compositionally biased region" description="Polar residues" evidence="5">
    <location>
        <begin position="715"/>
        <end position="724"/>
    </location>
</feature>
<dbReference type="AlphaFoldDB" id="A0A3P6US40"/>
<evidence type="ECO:0000256" key="4">
    <source>
        <dbReference type="PROSITE-ProRule" id="PRU00176"/>
    </source>
</evidence>
<gene>
    <name evidence="7" type="ORF">NLS_LOCUS5627</name>
</gene>
<feature type="compositionally biased region" description="Basic and acidic residues" evidence="5">
    <location>
        <begin position="454"/>
        <end position="488"/>
    </location>
</feature>
<feature type="compositionally biased region" description="Gly residues" evidence="5">
    <location>
        <begin position="79"/>
        <end position="92"/>
    </location>
</feature>
<feature type="compositionally biased region" description="Basic and acidic residues" evidence="5">
    <location>
        <begin position="46"/>
        <end position="61"/>
    </location>
</feature>
<dbReference type="InterPro" id="IPR035979">
    <property type="entry name" value="RBD_domain_sf"/>
</dbReference>
<evidence type="ECO:0000256" key="5">
    <source>
        <dbReference type="SAM" id="MobiDB-lite"/>
    </source>
</evidence>
<dbReference type="InterPro" id="IPR000504">
    <property type="entry name" value="RRM_dom"/>
</dbReference>
<evidence type="ECO:0000256" key="1">
    <source>
        <dbReference type="ARBA" id="ARBA00004123"/>
    </source>
</evidence>
<feature type="region of interest" description="Disordered" evidence="5">
    <location>
        <begin position="1"/>
        <end position="510"/>
    </location>
</feature>
<feature type="compositionally biased region" description="Acidic residues" evidence="5">
    <location>
        <begin position="371"/>
        <end position="394"/>
    </location>
</feature>
<feature type="compositionally biased region" description="Acidic residues" evidence="5">
    <location>
        <begin position="746"/>
        <end position="757"/>
    </location>
</feature>
<protein>
    <recommendedName>
        <fullName evidence="6">RRM domain-containing protein</fullName>
    </recommendedName>
</protein>
<dbReference type="Pfam" id="PF00076">
    <property type="entry name" value="RRM_1"/>
    <property type="match status" value="1"/>
</dbReference>
<evidence type="ECO:0000259" key="6">
    <source>
        <dbReference type="PROSITE" id="PS50102"/>
    </source>
</evidence>
<feature type="compositionally biased region" description="Basic and acidic residues" evidence="5">
    <location>
        <begin position="395"/>
        <end position="408"/>
    </location>
</feature>
<feature type="compositionally biased region" description="Basic and acidic residues" evidence="5">
    <location>
        <begin position="498"/>
        <end position="510"/>
    </location>
</feature>
<feature type="compositionally biased region" description="Basic residues" evidence="5">
    <location>
        <begin position="32"/>
        <end position="44"/>
    </location>
</feature>
<evidence type="ECO:0000313" key="8">
    <source>
        <dbReference type="Proteomes" id="UP000277928"/>
    </source>
</evidence>
<feature type="region of interest" description="Disordered" evidence="5">
    <location>
        <begin position="712"/>
        <end position="759"/>
    </location>
</feature>
<dbReference type="STRING" id="42156.A0A3P6US40"/>
<feature type="compositionally biased region" description="Basic and acidic residues" evidence="5">
    <location>
        <begin position="823"/>
        <end position="834"/>
    </location>
</feature>
<evidence type="ECO:0000256" key="3">
    <source>
        <dbReference type="ARBA" id="ARBA00023242"/>
    </source>
</evidence>
<dbReference type="SUPFAM" id="SSF54928">
    <property type="entry name" value="RNA-binding domain, RBD"/>
    <property type="match status" value="1"/>
</dbReference>
<keyword evidence="8" id="KW-1185">Reference proteome</keyword>
<sequence length="901" mass="100507">MTGEFDKHAASIHKNFNSPRGGFVSRGGNRGRLPRGSRHGRMSPKGRGDRDGFSSRGRDFGKGGSRRGRGGNWNDRGGRGGWNDFGRGGRGKGNQERGSFSANGGGGMDFKKRNSFGIDRLERKSAEGRKNGKHKKSVSEPSTPAAVKFTKYEMDSEYDENEEMSTSDMEHEEIRPSKNIAADTASKQKKISFMSKNDSKFAQVMGVKAQPKKGALKREKHKKEDEELITNRKVKKARMTNVDSEEDDEEENDDEDEDEGSDEDAEETFAEKNVNGAAEMSESDDDEESLEDEDEEELPSEVKSASASTPGSALHYKSALKTPGTGKLIKKVSLSSTTTTPEMLSKNKTPVTPHPQVISTKNKVRRLKFEESDESDDDDEEESDDEKYDSEENDEKLKTDGGKMKIAENGDSDDDEDEDEDEVTDDEERENDEDGKQDNTEKAVMDIKQGLGKANRERDVETIQKKKDRVNLKELGHENDKGIEEKSASQKQSSTISSKEETKGTKRKWETGPVLKLEDAKDVVKEEQKRREERDKKSLFVRGLPKDVKVGQLKALHNDILYVRHMPHRNFAWLIFASEKLCEKAYEDISKQTVEGRTLTVDFCGAKAKTRPQKDRSQLPINPLELFVGGLPPSTSKDQMKVIFRQATNISFPKQARNKNKLYCFVQFGNENEARAAFEKGKTLKISGVPVDVLYARIRKGITDEVKPLKAKQNPDLSSGIATKSETKNLPKVNEVNGDTTSEGIESSEEGIEEAEDYSVSKPKKVKLAEVEDPKILHKVESLKQKKTETKCTAVSKNPKLKASSGKVLSGHTEANPENNKLAADKDENKRIADIDDDNDDDYSDGDDDDDDDDDGDDDDGDDEDGDDDDDNSDNDDDDDDDEEEEEDEEDGDMEDSDGSN</sequence>
<feature type="domain" description="RRM" evidence="6">
    <location>
        <begin position="624"/>
        <end position="698"/>
    </location>
</feature>
<dbReference type="PANTHER" id="PTHR48039:SF4">
    <property type="entry name" value="RRM DOMAIN-CONTAINING PROTEIN"/>
    <property type="match status" value="1"/>
</dbReference>
<feature type="compositionally biased region" description="Acidic residues" evidence="5">
    <location>
        <begin position="835"/>
        <end position="901"/>
    </location>
</feature>
<feature type="compositionally biased region" description="Acidic residues" evidence="5">
    <location>
        <begin position="243"/>
        <end position="268"/>
    </location>
</feature>
<feature type="compositionally biased region" description="Polar residues" evidence="5">
    <location>
        <begin position="333"/>
        <end position="350"/>
    </location>
</feature>
<dbReference type="InterPro" id="IPR012677">
    <property type="entry name" value="Nucleotide-bd_a/b_plait_sf"/>
</dbReference>
<dbReference type="CDD" id="cd00590">
    <property type="entry name" value="RRM_SF"/>
    <property type="match status" value="1"/>
</dbReference>
<keyword evidence="2 4" id="KW-0694">RNA-binding</keyword>
<dbReference type="PROSITE" id="PS50102">
    <property type="entry name" value="RRM"/>
    <property type="match status" value="2"/>
</dbReference>
<feature type="compositionally biased region" description="Basic residues" evidence="5">
    <location>
        <begin position="210"/>
        <end position="221"/>
    </location>
</feature>
<comment type="subcellular location">
    <subcellularLocation>
        <location evidence="1">Nucleus</location>
    </subcellularLocation>
</comment>
<dbReference type="SMART" id="SM00360">
    <property type="entry name" value="RRM"/>
    <property type="match status" value="2"/>
</dbReference>
<keyword evidence="3" id="KW-0539">Nucleus</keyword>
<dbReference type="PANTHER" id="PTHR48039">
    <property type="entry name" value="RNA-BINDING MOTIF PROTEIN 14B"/>
    <property type="match status" value="1"/>
</dbReference>
<feature type="compositionally biased region" description="Basic and acidic residues" evidence="5">
    <location>
        <begin position="779"/>
        <end position="790"/>
    </location>
</feature>
<dbReference type="Gene3D" id="3.30.70.330">
    <property type="match status" value="2"/>
</dbReference>
<feature type="compositionally biased region" description="Acidic residues" evidence="5">
    <location>
        <begin position="410"/>
        <end position="433"/>
    </location>
</feature>
<feature type="region of interest" description="Disordered" evidence="5">
    <location>
        <begin position="779"/>
        <end position="901"/>
    </location>
</feature>
<feature type="compositionally biased region" description="Basic and acidic residues" evidence="5">
    <location>
        <begin position="434"/>
        <end position="445"/>
    </location>
</feature>
<dbReference type="Proteomes" id="UP000277928">
    <property type="component" value="Unassembled WGS sequence"/>
</dbReference>
<feature type="compositionally biased region" description="Acidic residues" evidence="5">
    <location>
        <begin position="281"/>
        <end position="299"/>
    </location>
</feature>
<dbReference type="OrthoDB" id="167718at2759"/>